<reference evidence="1" key="1">
    <citation type="journal article" date="2019" name="Science">
        <title>Mutation of a bHLH transcription factor allowed almond domestication.</title>
        <authorList>
            <person name="Sanchez-Perez R."/>
            <person name="Pavan S."/>
            <person name="Mazzeo R."/>
            <person name="Moldovan C."/>
            <person name="Aiese Cigliano R."/>
            <person name="Del Cueto J."/>
            <person name="Ricciardi F."/>
            <person name="Lotti C."/>
            <person name="Ricciardi L."/>
            <person name="Dicenta F."/>
            <person name="Lopez-Marques R.L."/>
            <person name="Lindberg Moller B."/>
        </authorList>
    </citation>
    <scope>NUCLEOTIDE SEQUENCE</scope>
</reference>
<accession>A0A4Y1QMZ9</accession>
<proteinExistence type="predicted"/>
<dbReference type="AlphaFoldDB" id="A0A4Y1QMZ9"/>
<evidence type="ECO:0000313" key="1">
    <source>
        <dbReference type="EMBL" id="BBG93209.1"/>
    </source>
</evidence>
<sequence>MKAEKSILHFSNRKRLKHKHVYGLGYESETLHRIDDLPDNVLLGCERGKAFSSCDNGIDLVLQPNDECNNGDQRLDLSLNSYLAPERCDRKSIPQSEDGFPSLWKDGTCNLDEFIRKNAEAISAANLNPLAFSGQKLRGERLVLMVWKSPVCSLGGLKDDVLVYFAPFGSRNGFEGKSLPMSFPKE</sequence>
<dbReference type="EMBL" id="AP019297">
    <property type="protein sequence ID" value="BBG93209.1"/>
    <property type="molecule type" value="Genomic_DNA"/>
</dbReference>
<name>A0A4Y1QMZ9_PRUDU</name>
<gene>
    <name evidence="1" type="ORF">Prudu_001146</name>
</gene>
<protein>
    <submittedName>
        <fullName evidence="1">Uncharacterized protein</fullName>
    </submittedName>
</protein>
<organism evidence="1">
    <name type="scientific">Prunus dulcis</name>
    <name type="common">Almond</name>
    <name type="synonym">Amygdalus dulcis</name>
    <dbReference type="NCBI Taxonomy" id="3755"/>
    <lineage>
        <taxon>Eukaryota</taxon>
        <taxon>Viridiplantae</taxon>
        <taxon>Streptophyta</taxon>
        <taxon>Embryophyta</taxon>
        <taxon>Tracheophyta</taxon>
        <taxon>Spermatophyta</taxon>
        <taxon>Magnoliopsida</taxon>
        <taxon>eudicotyledons</taxon>
        <taxon>Gunneridae</taxon>
        <taxon>Pentapetalae</taxon>
        <taxon>rosids</taxon>
        <taxon>fabids</taxon>
        <taxon>Rosales</taxon>
        <taxon>Rosaceae</taxon>
        <taxon>Amygdaloideae</taxon>
        <taxon>Amygdaleae</taxon>
        <taxon>Prunus</taxon>
    </lineage>
</organism>